<dbReference type="PANTHER" id="PTHR47613:SF1">
    <property type="entry name" value="SPERM ACROSOME MEMBRANE-ASSOCIATED PROTEIN 4"/>
    <property type="match status" value="1"/>
</dbReference>
<keyword evidence="8" id="KW-0449">Lipoprotein</keyword>
<comment type="similarity">
    <text evidence="9">Belongs to the SPACA4/bouncer family.</text>
</comment>
<dbReference type="EMBL" id="SOYY01000016">
    <property type="protein sequence ID" value="KAA0710769.1"/>
    <property type="molecule type" value="Genomic_DNA"/>
</dbReference>
<evidence type="ECO:0000256" key="2">
    <source>
        <dbReference type="ARBA" id="ARBA00022475"/>
    </source>
</evidence>
<comment type="subcellular location">
    <subcellularLocation>
        <location evidence="1">Cell membrane</location>
        <topology evidence="1">Lipid-anchor</topology>
        <topology evidence="1">GPI-anchor</topology>
    </subcellularLocation>
</comment>
<protein>
    <recommendedName>
        <fullName evidence="11">UPAR/Ly6 domain-containing protein</fullName>
    </recommendedName>
</protein>
<evidence type="ECO:0000259" key="11">
    <source>
        <dbReference type="SMART" id="SM00134"/>
    </source>
</evidence>
<keyword evidence="3" id="KW-0336">GPI-anchor</keyword>
<dbReference type="GO" id="GO:0098552">
    <property type="term" value="C:side of membrane"/>
    <property type="evidence" value="ECO:0007669"/>
    <property type="project" value="UniProtKB-KW"/>
</dbReference>
<evidence type="ECO:0000256" key="8">
    <source>
        <dbReference type="ARBA" id="ARBA00023288"/>
    </source>
</evidence>
<dbReference type="GO" id="GO:0005886">
    <property type="term" value="C:plasma membrane"/>
    <property type="evidence" value="ECO:0007669"/>
    <property type="project" value="UniProtKB-SubCell"/>
</dbReference>
<sequence length="123" mass="13128">MNKVFLLALAVAMCFVGAQALQCYKCSLGLGSVCFTTKEMCQSSNEHCFSGVGKAAGFVEIKTKGCLEVSKCNKTETVGFPTNDSTVYTITKTCCNTDLCNSAPDRSHISALVMTLAAVKFIM</sequence>
<evidence type="ECO:0000256" key="6">
    <source>
        <dbReference type="ARBA" id="ARBA00023157"/>
    </source>
</evidence>
<dbReference type="GO" id="GO:0035036">
    <property type="term" value="P:sperm-egg recognition"/>
    <property type="evidence" value="ECO:0007669"/>
    <property type="project" value="TreeGrafter"/>
</dbReference>
<dbReference type="PANTHER" id="PTHR47613">
    <property type="entry name" value="SPERM ACROSOME MEMBRANE-ASSOCIATED PROTEIN 4"/>
    <property type="match status" value="1"/>
</dbReference>
<reference evidence="12 13" key="1">
    <citation type="journal article" date="2019" name="Mol. Ecol. Resour.">
        <title>Chromosome-level genome assembly of Triplophysa tibetana, a fish adapted to the harsh high-altitude environment of the Tibetan Plateau.</title>
        <authorList>
            <person name="Yang X."/>
            <person name="Liu H."/>
            <person name="Ma Z."/>
            <person name="Zou Y."/>
            <person name="Zou M."/>
            <person name="Mao Y."/>
            <person name="Li X."/>
            <person name="Wang H."/>
            <person name="Chen T."/>
            <person name="Wang W."/>
            <person name="Yang R."/>
        </authorList>
    </citation>
    <scope>NUCLEOTIDE SEQUENCE [LARGE SCALE GENOMIC DNA]</scope>
    <source>
        <strain evidence="12">TTIB1903HZAU</strain>
        <tissue evidence="12">Muscle</tissue>
    </source>
</reference>
<accession>A0A5A9NP54</accession>
<dbReference type="InterPro" id="IPR045860">
    <property type="entry name" value="Snake_toxin-like_sf"/>
</dbReference>
<dbReference type="Gene3D" id="2.10.60.10">
    <property type="entry name" value="CD59"/>
    <property type="match status" value="1"/>
</dbReference>
<dbReference type="SUPFAM" id="SSF57302">
    <property type="entry name" value="Snake toxin-like"/>
    <property type="match status" value="1"/>
</dbReference>
<dbReference type="Proteomes" id="UP000324632">
    <property type="component" value="Chromosome 16"/>
</dbReference>
<comment type="caution">
    <text evidence="12">The sequence shown here is derived from an EMBL/GenBank/DDBJ whole genome shotgun (WGS) entry which is preliminary data.</text>
</comment>
<keyword evidence="2" id="KW-1003">Cell membrane</keyword>
<keyword evidence="4 10" id="KW-0732">Signal</keyword>
<gene>
    <name evidence="12" type="ORF">E1301_Tti022960</name>
</gene>
<dbReference type="SMART" id="SM00134">
    <property type="entry name" value="LU"/>
    <property type="match status" value="1"/>
</dbReference>
<evidence type="ECO:0000256" key="5">
    <source>
        <dbReference type="ARBA" id="ARBA00023136"/>
    </source>
</evidence>
<evidence type="ECO:0000256" key="9">
    <source>
        <dbReference type="ARBA" id="ARBA00029446"/>
    </source>
</evidence>
<feature type="domain" description="UPAR/Ly6" evidence="11">
    <location>
        <begin position="21"/>
        <end position="115"/>
    </location>
</feature>
<evidence type="ECO:0000256" key="7">
    <source>
        <dbReference type="ARBA" id="ARBA00023180"/>
    </source>
</evidence>
<keyword evidence="6" id="KW-1015">Disulfide bond</keyword>
<keyword evidence="7" id="KW-0325">Glycoprotein</keyword>
<evidence type="ECO:0000313" key="13">
    <source>
        <dbReference type="Proteomes" id="UP000324632"/>
    </source>
</evidence>
<dbReference type="InterPro" id="IPR016054">
    <property type="entry name" value="LY6_UPA_recep-like"/>
</dbReference>
<evidence type="ECO:0000313" key="12">
    <source>
        <dbReference type="EMBL" id="KAA0710769.1"/>
    </source>
</evidence>
<organism evidence="12 13">
    <name type="scientific">Triplophysa tibetana</name>
    <dbReference type="NCBI Taxonomy" id="1572043"/>
    <lineage>
        <taxon>Eukaryota</taxon>
        <taxon>Metazoa</taxon>
        <taxon>Chordata</taxon>
        <taxon>Craniata</taxon>
        <taxon>Vertebrata</taxon>
        <taxon>Euteleostomi</taxon>
        <taxon>Actinopterygii</taxon>
        <taxon>Neopterygii</taxon>
        <taxon>Teleostei</taxon>
        <taxon>Ostariophysi</taxon>
        <taxon>Cypriniformes</taxon>
        <taxon>Nemacheilidae</taxon>
        <taxon>Triplophysa</taxon>
    </lineage>
</organism>
<evidence type="ECO:0000256" key="10">
    <source>
        <dbReference type="SAM" id="SignalP"/>
    </source>
</evidence>
<feature type="chain" id="PRO_5022856586" description="UPAR/Ly6 domain-containing protein" evidence="10">
    <location>
        <begin position="21"/>
        <end position="123"/>
    </location>
</feature>
<dbReference type="Pfam" id="PF00021">
    <property type="entry name" value="UPAR_LY6"/>
    <property type="match status" value="1"/>
</dbReference>
<dbReference type="AlphaFoldDB" id="A0A5A9NP54"/>
<proteinExistence type="inferred from homology"/>
<keyword evidence="5" id="KW-0472">Membrane</keyword>
<keyword evidence="13" id="KW-1185">Reference proteome</keyword>
<name>A0A5A9NP54_9TELE</name>
<feature type="signal peptide" evidence="10">
    <location>
        <begin position="1"/>
        <end position="20"/>
    </location>
</feature>
<dbReference type="InterPro" id="IPR046354">
    <property type="entry name" value="SPACA4/Bouncer"/>
</dbReference>
<evidence type="ECO:0000256" key="4">
    <source>
        <dbReference type="ARBA" id="ARBA00022729"/>
    </source>
</evidence>
<evidence type="ECO:0000256" key="3">
    <source>
        <dbReference type="ARBA" id="ARBA00022622"/>
    </source>
</evidence>
<evidence type="ECO:0000256" key="1">
    <source>
        <dbReference type="ARBA" id="ARBA00004609"/>
    </source>
</evidence>